<keyword evidence="2" id="KW-0285">Flavoprotein</keyword>
<protein>
    <submittedName>
        <fullName evidence="8">tRNA uridine-5-carboxymethylaminomethyl(34) synthesis enzyme MnmG</fullName>
    </submittedName>
</protein>
<evidence type="ECO:0000256" key="4">
    <source>
        <dbReference type="ARBA" id="ARBA00022827"/>
    </source>
</evidence>
<gene>
    <name evidence="8" type="ORF">GNF83_21795</name>
</gene>
<dbReference type="SUPFAM" id="SSF51905">
    <property type="entry name" value="FAD/NAD(P)-binding domain"/>
    <property type="match status" value="1"/>
</dbReference>
<accession>A0AAW9KE58</accession>
<dbReference type="GO" id="GO:0050660">
    <property type="term" value="F:flavin adenine dinucleotide binding"/>
    <property type="evidence" value="ECO:0007669"/>
    <property type="project" value="InterPro"/>
</dbReference>
<dbReference type="PANTHER" id="PTHR11806">
    <property type="entry name" value="GLUCOSE INHIBITED DIVISION PROTEIN A"/>
    <property type="match status" value="1"/>
</dbReference>
<dbReference type="GO" id="GO:0002098">
    <property type="term" value="P:tRNA wobble uridine modification"/>
    <property type="evidence" value="ECO:0007669"/>
    <property type="project" value="TreeGrafter"/>
</dbReference>
<dbReference type="Pfam" id="PF01134">
    <property type="entry name" value="GIDA"/>
    <property type="match status" value="1"/>
</dbReference>
<evidence type="ECO:0000313" key="9">
    <source>
        <dbReference type="Proteomes" id="UP001288944"/>
    </source>
</evidence>
<dbReference type="AlphaFoldDB" id="A0AAW9KE58"/>
<dbReference type="Gene3D" id="2.40.30.260">
    <property type="match status" value="1"/>
</dbReference>
<comment type="cofactor">
    <cofactor evidence="1">
        <name>FAD</name>
        <dbReference type="ChEBI" id="CHEBI:57692"/>
    </cofactor>
</comment>
<feature type="non-terminal residue" evidence="8">
    <location>
        <position position="136"/>
    </location>
</feature>
<organism evidence="8 9">
    <name type="scientific">Clostridium perfringens</name>
    <dbReference type="NCBI Taxonomy" id="1502"/>
    <lineage>
        <taxon>Bacteria</taxon>
        <taxon>Bacillati</taxon>
        <taxon>Bacillota</taxon>
        <taxon>Clostridia</taxon>
        <taxon>Eubacteriales</taxon>
        <taxon>Clostridiaceae</taxon>
        <taxon>Clostridium</taxon>
    </lineage>
</organism>
<evidence type="ECO:0000256" key="3">
    <source>
        <dbReference type="ARBA" id="ARBA00022694"/>
    </source>
</evidence>
<dbReference type="InterPro" id="IPR036188">
    <property type="entry name" value="FAD/NAD-bd_sf"/>
</dbReference>
<dbReference type="GO" id="GO:0030488">
    <property type="term" value="P:tRNA methylation"/>
    <property type="evidence" value="ECO:0007669"/>
    <property type="project" value="TreeGrafter"/>
</dbReference>
<evidence type="ECO:0000256" key="6">
    <source>
        <dbReference type="ARBA" id="ARBA00025948"/>
    </source>
</evidence>
<keyword evidence="3" id="KW-0819">tRNA processing</keyword>
<evidence type="ECO:0000256" key="5">
    <source>
        <dbReference type="ARBA" id="ARBA00023027"/>
    </source>
</evidence>
<evidence type="ECO:0000256" key="1">
    <source>
        <dbReference type="ARBA" id="ARBA00001974"/>
    </source>
</evidence>
<evidence type="ECO:0000259" key="7">
    <source>
        <dbReference type="Pfam" id="PF01134"/>
    </source>
</evidence>
<feature type="non-terminal residue" evidence="8">
    <location>
        <position position="1"/>
    </location>
</feature>
<feature type="domain" description="MnmG N-terminal" evidence="7">
    <location>
        <begin position="1"/>
        <end position="136"/>
    </location>
</feature>
<proteinExistence type="predicted"/>
<evidence type="ECO:0000313" key="8">
    <source>
        <dbReference type="EMBL" id="MDZ7543746.1"/>
    </source>
</evidence>
<name>A0AAW9KE58_CLOPF</name>
<dbReference type="InterPro" id="IPR040131">
    <property type="entry name" value="MnmG_N"/>
</dbReference>
<dbReference type="Proteomes" id="UP001288944">
    <property type="component" value="Unassembled WGS sequence"/>
</dbReference>
<comment type="caution">
    <text evidence="8">The sequence shown here is derived from an EMBL/GenBank/DDBJ whole genome shotgun (WGS) entry which is preliminary data.</text>
</comment>
<comment type="subunit">
    <text evidence="6">Homodimer. Heterotetramer of two MnmE and two MnmG subunits.</text>
</comment>
<dbReference type="EMBL" id="WNUR01001579">
    <property type="protein sequence ID" value="MDZ7543746.1"/>
    <property type="molecule type" value="Genomic_DNA"/>
</dbReference>
<reference evidence="8" key="1">
    <citation type="submission" date="2019-11" db="EMBL/GenBank/DDBJ databases">
        <title>Characterization of Clostridium perfringens isolates from swine manure treated agricultural soils.</title>
        <authorList>
            <person name="Wushke S.T."/>
        </authorList>
    </citation>
    <scope>NUCLEOTIDE SEQUENCE</scope>
    <source>
        <strain evidence="8">X62</strain>
    </source>
</reference>
<keyword evidence="5" id="KW-0520">NAD</keyword>
<sequence length="136" mass="15133">VETKSGARYMAKAVVITTGTYLRGRIIMGELVYESGPHNQQPSVKLSASLKEHGLDLVRFKTGTPPRVHGETIDFSKTEIQPGDDNPKFFSYETKHSDNEQLPCWLTYTSEQTHQVINANLHRAPMYSGVIEGTGP</sequence>
<evidence type="ECO:0000256" key="2">
    <source>
        <dbReference type="ARBA" id="ARBA00022630"/>
    </source>
</evidence>
<dbReference type="GO" id="GO:0005829">
    <property type="term" value="C:cytosol"/>
    <property type="evidence" value="ECO:0007669"/>
    <property type="project" value="TreeGrafter"/>
</dbReference>
<keyword evidence="4" id="KW-0274">FAD</keyword>
<dbReference type="PANTHER" id="PTHR11806:SF0">
    <property type="entry name" value="PROTEIN MTO1 HOMOLOG, MITOCHONDRIAL"/>
    <property type="match status" value="1"/>
</dbReference>
<dbReference type="InterPro" id="IPR002218">
    <property type="entry name" value="MnmG-rel"/>
</dbReference>